<sequence length="234" mass="27344">MGETCECAITYYDPNTINRAFMAPLVPETRSKHYIKMMRDPIYSHYIDDVENWSFDKKYGFLDLMTDLVTKEYSKEEITGILKKIYTKLDNAEGFEEISILREKTNHVAPYHREKILLESLTNLKKDIYELSKLNFQNMLDYGSNFDRLHELTVLGSAMNLQVKYIDLCLNSKKDDFNKIYPPLIVFSLRFLAYLMKKITLEELIADVSIFGNIVYDEEGIGDEDFKGISSFQL</sequence>
<dbReference type="Proteomes" id="UP000536195">
    <property type="component" value="Unassembled WGS sequence"/>
</dbReference>
<name>A0A7J9SBN8_METMI</name>
<evidence type="ECO:0000313" key="1">
    <source>
        <dbReference type="EMBL" id="MBB6402438.1"/>
    </source>
</evidence>
<organism evidence="1 2">
    <name type="scientific">Methanococcus maripaludis</name>
    <name type="common">Methanococcus deltae</name>
    <dbReference type="NCBI Taxonomy" id="39152"/>
    <lineage>
        <taxon>Archaea</taxon>
        <taxon>Methanobacteriati</taxon>
        <taxon>Methanobacteriota</taxon>
        <taxon>Methanomada group</taxon>
        <taxon>Methanococci</taxon>
        <taxon>Methanococcales</taxon>
        <taxon>Methanococcaceae</taxon>
        <taxon>Methanococcus</taxon>
    </lineage>
</organism>
<protein>
    <submittedName>
        <fullName evidence="1">Uncharacterized protein</fullName>
    </submittedName>
</protein>
<dbReference type="AlphaFoldDB" id="A0A7J9SBN8"/>
<dbReference type="EMBL" id="JACHEC010000003">
    <property type="protein sequence ID" value="MBB6402438.1"/>
    <property type="molecule type" value="Genomic_DNA"/>
</dbReference>
<gene>
    <name evidence="1" type="ORF">HNP92_001760</name>
</gene>
<comment type="caution">
    <text evidence="1">The sequence shown here is derived from an EMBL/GenBank/DDBJ whole genome shotgun (WGS) entry which is preliminary data.</text>
</comment>
<proteinExistence type="predicted"/>
<dbReference type="RefSeq" id="WP_184230822.1">
    <property type="nucleotide sequence ID" value="NZ_JACHEC010000003.1"/>
</dbReference>
<accession>A0A7J9SBN8</accession>
<evidence type="ECO:0000313" key="2">
    <source>
        <dbReference type="Proteomes" id="UP000536195"/>
    </source>
</evidence>
<reference evidence="1 2" key="1">
    <citation type="submission" date="2020-08" db="EMBL/GenBank/DDBJ databases">
        <title>Genomic Encyclopedia of Type Strains, Phase IV (KMG-V): Genome sequencing to study the core and pangenomes of soil and plant-associated prokaryotes.</title>
        <authorList>
            <person name="Whitman W."/>
        </authorList>
    </citation>
    <scope>NUCLEOTIDE SEQUENCE [LARGE SCALE GENOMIC DNA]</scope>
    <source>
        <strain evidence="1 2">C11</strain>
    </source>
</reference>